<evidence type="ECO:0000256" key="3">
    <source>
        <dbReference type="ARBA" id="ARBA00022786"/>
    </source>
</evidence>
<evidence type="ECO:0000256" key="4">
    <source>
        <dbReference type="SAM" id="MobiDB-lite"/>
    </source>
</evidence>
<accession>A0ABQ6JU06</accession>
<keyword evidence="8" id="KW-1185">Reference proteome</keyword>
<feature type="region of interest" description="Disordered" evidence="4">
    <location>
        <begin position="567"/>
        <end position="618"/>
    </location>
</feature>
<dbReference type="Proteomes" id="UP001157069">
    <property type="component" value="Unassembled WGS sequence"/>
</dbReference>
<reference evidence="8" key="1">
    <citation type="journal article" date="2019" name="Int. J. Syst. Evol. Microbiol.">
        <title>The Global Catalogue of Microorganisms (GCM) 10K type strain sequencing project: providing services to taxonomists for standard genome sequencing and annotation.</title>
        <authorList>
            <consortium name="The Broad Institute Genomics Platform"/>
            <consortium name="The Broad Institute Genome Sequencing Center for Infectious Disease"/>
            <person name="Wu L."/>
            <person name="Ma J."/>
        </authorList>
    </citation>
    <scope>NUCLEOTIDE SEQUENCE [LARGE SCALE GENOMIC DNA]</scope>
    <source>
        <strain evidence="8">NBRC 108755</strain>
    </source>
</reference>
<evidence type="ECO:0000256" key="5">
    <source>
        <dbReference type="SAM" id="Phobius"/>
    </source>
</evidence>
<proteinExistence type="predicted"/>
<organism evidence="7 8">
    <name type="scientific">Homoserinibacter gongjuensis</name>
    <dbReference type="NCBI Taxonomy" id="1162968"/>
    <lineage>
        <taxon>Bacteria</taxon>
        <taxon>Bacillati</taxon>
        <taxon>Actinomycetota</taxon>
        <taxon>Actinomycetes</taxon>
        <taxon>Micrococcales</taxon>
        <taxon>Microbacteriaceae</taxon>
        <taxon>Homoserinibacter</taxon>
    </lineage>
</organism>
<comment type="caution">
    <text evidence="7">The sequence shown here is derived from an EMBL/GenBank/DDBJ whole genome shotgun (WGS) entry which is preliminary data.</text>
</comment>
<evidence type="ECO:0000313" key="7">
    <source>
        <dbReference type="EMBL" id="GMA90302.1"/>
    </source>
</evidence>
<keyword evidence="3" id="KW-0833">Ubl conjugation pathway</keyword>
<keyword evidence="5" id="KW-0472">Membrane</keyword>
<dbReference type="EMBL" id="BSVA01000001">
    <property type="protein sequence ID" value="GMA90302.1"/>
    <property type="molecule type" value="Genomic_DNA"/>
</dbReference>
<dbReference type="InterPro" id="IPR022441">
    <property type="entry name" value="Para_beta_helix_rpt-2"/>
</dbReference>
<keyword evidence="5" id="KW-0812">Transmembrane</keyword>
<keyword evidence="5" id="KW-1133">Transmembrane helix</keyword>
<feature type="compositionally biased region" description="Low complexity" evidence="4">
    <location>
        <begin position="39"/>
        <end position="52"/>
    </location>
</feature>
<dbReference type="SUPFAM" id="SSF51126">
    <property type="entry name" value="Pectin lyase-like"/>
    <property type="match status" value="1"/>
</dbReference>
<dbReference type="InterPro" id="IPR011050">
    <property type="entry name" value="Pectin_lyase_fold/virulence"/>
</dbReference>
<feature type="region of interest" description="Disordered" evidence="4">
    <location>
        <begin position="355"/>
        <end position="387"/>
    </location>
</feature>
<dbReference type="InterPro" id="IPR006626">
    <property type="entry name" value="PbH1"/>
</dbReference>
<keyword evidence="2" id="KW-0677">Repeat</keyword>
<sequence length="618" mass="62454">MRTGNKVLVSVIALGAAGAIAWSLVTFGDPAQHTDTSRETTPTAETAGEPYPGDAAAETALAAQEAARLVAVKTAASAGVSAALDTSRPFRVATEARATLVLPARSAPYTLAELVQSAPATLSADGADGAYVLHEHLAVMAQAKLTIGAGEKLLLAGDSTGFSSIVALGGSIAVQGTAASPASLTSWDASTGTPDEATADGRPYLRVVGGDLRIADAQFAALGFWSGATSGIAYEGERAADLVPTPAGAGADGVPLMQLSEAPAAATRLAVSSTEIDGNAVGITISEASAPTLMSVTVTGSLADGIVLDRDVTGAALTRVTASDNARDGVVVGRGSETATVNRATIESNGRNGVLLDGRARADGPTTEGADASTGSSVVGSDIRDNPRSGIDVVGGSHIRLSNNTVSGGSMGIVLDDGPSGVAVRNNEIDGVEQHGISIRDDADEVTVASNDIARAQTGVYVRNAAATVRDNTVTDATVHGITLTGQLAGTSATDNELTGTGPAAIDSDRAIDAHVEGNLVDGWAASRSLDQIVATVMQPLTIVWLVVTLIVAAALVTRLGAGRKRNDPLRERRPLQSMSRGIVPRTEVGPPAPSVPTSAATSNDHPNLSEQREEALR</sequence>
<dbReference type="InterPro" id="IPR039448">
    <property type="entry name" value="Beta_helix"/>
</dbReference>
<comment type="pathway">
    <text evidence="1">Protein modification; protein ubiquitination.</text>
</comment>
<evidence type="ECO:0000256" key="2">
    <source>
        <dbReference type="ARBA" id="ARBA00022737"/>
    </source>
</evidence>
<evidence type="ECO:0000256" key="1">
    <source>
        <dbReference type="ARBA" id="ARBA00004906"/>
    </source>
</evidence>
<dbReference type="Pfam" id="PF13229">
    <property type="entry name" value="Beta_helix"/>
    <property type="match status" value="2"/>
</dbReference>
<dbReference type="PANTHER" id="PTHR22990:SF15">
    <property type="entry name" value="F-BOX ONLY PROTEIN 10"/>
    <property type="match status" value="1"/>
</dbReference>
<gene>
    <name evidence="7" type="ORF">GCM10025869_08310</name>
</gene>
<evidence type="ECO:0000313" key="8">
    <source>
        <dbReference type="Proteomes" id="UP001157069"/>
    </source>
</evidence>
<dbReference type="Gene3D" id="2.160.20.10">
    <property type="entry name" value="Single-stranded right-handed beta-helix, Pectin lyase-like"/>
    <property type="match status" value="2"/>
</dbReference>
<protein>
    <recommendedName>
        <fullName evidence="6">Right handed beta helix domain-containing protein</fullName>
    </recommendedName>
</protein>
<dbReference type="InterPro" id="IPR012334">
    <property type="entry name" value="Pectin_lyas_fold"/>
</dbReference>
<dbReference type="RefSeq" id="WP_284297969.1">
    <property type="nucleotide sequence ID" value="NZ_BSVA01000001.1"/>
</dbReference>
<feature type="domain" description="Right handed beta helix" evidence="6">
    <location>
        <begin position="271"/>
        <end position="360"/>
    </location>
</feature>
<dbReference type="NCBIfam" id="TIGR03804">
    <property type="entry name" value="para_beta_helix"/>
    <property type="match status" value="1"/>
</dbReference>
<feature type="region of interest" description="Disordered" evidence="4">
    <location>
        <begin position="32"/>
        <end position="52"/>
    </location>
</feature>
<feature type="transmembrane region" description="Helical" evidence="5">
    <location>
        <begin position="543"/>
        <end position="562"/>
    </location>
</feature>
<dbReference type="PANTHER" id="PTHR22990">
    <property type="entry name" value="F-BOX ONLY PROTEIN"/>
    <property type="match status" value="1"/>
</dbReference>
<name>A0ABQ6JU06_9MICO</name>
<feature type="domain" description="Right handed beta helix" evidence="6">
    <location>
        <begin position="377"/>
        <end position="505"/>
    </location>
</feature>
<dbReference type="InterPro" id="IPR051550">
    <property type="entry name" value="SCF-Subunits/Alg-Epimerases"/>
</dbReference>
<dbReference type="SMART" id="SM00710">
    <property type="entry name" value="PbH1"/>
    <property type="match status" value="9"/>
</dbReference>
<evidence type="ECO:0000259" key="6">
    <source>
        <dbReference type="Pfam" id="PF13229"/>
    </source>
</evidence>